<proteinExistence type="inferred from homology"/>
<dbReference type="EMBL" id="SPOF01000029">
    <property type="protein sequence ID" value="TIB10651.1"/>
    <property type="molecule type" value="Genomic_DNA"/>
</dbReference>
<dbReference type="PROSITE" id="PS50984">
    <property type="entry name" value="TRUD"/>
    <property type="match status" value="1"/>
</dbReference>
<dbReference type="SUPFAM" id="SSF55120">
    <property type="entry name" value="Pseudouridine synthase"/>
    <property type="match status" value="1"/>
</dbReference>
<dbReference type="PIRSF" id="PIRSF037016">
    <property type="entry name" value="Pseudouridin_synth_euk_prd"/>
    <property type="match status" value="1"/>
</dbReference>
<comment type="caution">
    <text evidence="6">The sequence shown here is derived from an EMBL/GenBank/DDBJ whole genome shotgun (WGS) entry which is preliminary data.</text>
</comment>
<evidence type="ECO:0000256" key="4">
    <source>
        <dbReference type="SAM" id="MobiDB-lite"/>
    </source>
</evidence>
<dbReference type="PROSITE" id="PS01268">
    <property type="entry name" value="UPF0024"/>
    <property type="match status" value="1"/>
</dbReference>
<evidence type="ECO:0000256" key="3">
    <source>
        <dbReference type="ARBA" id="ARBA00023235"/>
    </source>
</evidence>
<dbReference type="PANTHER" id="PTHR13326:SF21">
    <property type="entry name" value="PSEUDOURIDYLATE SYNTHASE PUS7L"/>
    <property type="match status" value="1"/>
</dbReference>
<evidence type="ECO:0000259" key="5">
    <source>
        <dbReference type="PROSITE" id="PS50984"/>
    </source>
</evidence>
<dbReference type="GO" id="GO:0003723">
    <property type="term" value="F:RNA binding"/>
    <property type="evidence" value="ECO:0007669"/>
    <property type="project" value="InterPro"/>
</dbReference>
<dbReference type="NCBIfam" id="TIGR00094">
    <property type="entry name" value="tRNA_TruD_broad"/>
    <property type="match status" value="1"/>
</dbReference>
<organism evidence="6 7">
    <name type="scientific">Wallemia ichthyophaga</name>
    <dbReference type="NCBI Taxonomy" id="245174"/>
    <lineage>
        <taxon>Eukaryota</taxon>
        <taxon>Fungi</taxon>
        <taxon>Dikarya</taxon>
        <taxon>Basidiomycota</taxon>
        <taxon>Wallemiomycotina</taxon>
        <taxon>Wallemiomycetes</taxon>
        <taxon>Wallemiales</taxon>
        <taxon>Wallemiaceae</taxon>
        <taxon>Wallemia</taxon>
    </lineage>
</organism>
<feature type="domain" description="TRUD" evidence="5">
    <location>
        <begin position="380"/>
        <end position="588"/>
    </location>
</feature>
<keyword evidence="3" id="KW-0413">Isomerase</keyword>
<dbReference type="CDD" id="cd02576">
    <property type="entry name" value="PseudoU_synth_ScPUS7"/>
    <property type="match status" value="1"/>
</dbReference>
<dbReference type="HAMAP" id="MF_01082">
    <property type="entry name" value="TruD"/>
    <property type="match status" value="1"/>
</dbReference>
<evidence type="ECO:0000313" key="6">
    <source>
        <dbReference type="EMBL" id="TIB10651.1"/>
    </source>
</evidence>
<dbReference type="InterPro" id="IPR020119">
    <property type="entry name" value="PsdUridine_synth_TruD_CS"/>
</dbReference>
<name>A0A4T0I416_WALIC</name>
<dbReference type="GO" id="GO:0009982">
    <property type="term" value="F:pseudouridine synthase activity"/>
    <property type="evidence" value="ECO:0007669"/>
    <property type="project" value="InterPro"/>
</dbReference>
<reference evidence="6 7" key="1">
    <citation type="submission" date="2019-03" db="EMBL/GenBank/DDBJ databases">
        <title>Sequencing 23 genomes of Wallemia ichthyophaga.</title>
        <authorList>
            <person name="Gostincar C."/>
        </authorList>
    </citation>
    <scope>NUCLEOTIDE SEQUENCE [LARGE SCALE GENOMIC DNA]</scope>
    <source>
        <strain evidence="6 7">EXF-8621</strain>
    </source>
</reference>
<sequence>MTTKNLKREGSNGDSGDGAVTGDTQPPKRQKTDLIQLTDDDIDKIYDEFNLESNLPPSTRLLRNEYGPPPKKLFLQEADAGLLEYMDRSVSAISGIVKHRFTDFFVNEINELDDVVRLSDLSLPADQLVDSRLKAQEQADKLDVKQWPEDAYDHLSNKLNNETIEKIKHLTLAGPSDDTVTTESLGDDKEARRSVHDIVRAVFGGRFDTSATPASEITIKWVRGGKPRKEPNQFDKEHPYIHFTLQKSNRDSSDTMNHLSRMLKIKDKLINVAGTKDKRGITTQRVCIKRGGLTLQDVWKRVNNAGTAEEKERKKCRRTIEEALSERGERGCRIGDLSYATKNFDLGNLNGNRFGIILRDVECDSEETIHASLKVLSERGFINYFGMQRFGTSVVPTHYIGWLLLKMDWEGACSSILRVQPNEDEECVRGRKAWLDDNNANAALKILPRKMVAERSIIDHLKKQPKDFLGALGKIPRNLRTMYVHAYQSYIWNAAVSKRIKDFGLSVVAGDLVMEGEQVKRVEDGELDKYKIYDVIMPLAGHNTMYPGGQVGDKYKEMLKTDHLDWEKLWRPQREYSMEGSYRKMVHLPKDVKWEVIKYVTGDEQLLKSAEEEMLGLPVDKVEGEKRNTAVSMSFNLGSGTYATMLLREILKGNEKRVHG</sequence>
<dbReference type="Gene3D" id="3.30.2350.20">
    <property type="entry name" value="TruD, catalytic domain"/>
    <property type="match status" value="2"/>
</dbReference>
<protein>
    <recommendedName>
        <fullName evidence="5">TRUD domain-containing protein</fullName>
    </recommendedName>
</protein>
<comment type="similarity">
    <text evidence="1">Belongs to the pseudouridine synthase TruD family.</text>
</comment>
<evidence type="ECO:0000313" key="7">
    <source>
        <dbReference type="Proteomes" id="UP000306954"/>
    </source>
</evidence>
<dbReference type="Pfam" id="PF01142">
    <property type="entry name" value="TruD"/>
    <property type="match status" value="1"/>
</dbReference>
<dbReference type="GO" id="GO:0005634">
    <property type="term" value="C:nucleus"/>
    <property type="evidence" value="ECO:0007669"/>
    <property type="project" value="TreeGrafter"/>
</dbReference>
<dbReference type="InterPro" id="IPR001656">
    <property type="entry name" value="PsdUridine_synth_TruD"/>
</dbReference>
<accession>A0A4T0I416</accession>
<dbReference type="GO" id="GO:0001522">
    <property type="term" value="P:pseudouridine synthesis"/>
    <property type="evidence" value="ECO:0007669"/>
    <property type="project" value="InterPro"/>
</dbReference>
<dbReference type="InterPro" id="IPR020103">
    <property type="entry name" value="PsdUridine_synth_cat_dom_sf"/>
</dbReference>
<feature type="compositionally biased region" description="Basic and acidic residues" evidence="4">
    <location>
        <begin position="1"/>
        <end position="11"/>
    </location>
</feature>
<feature type="region of interest" description="Disordered" evidence="4">
    <location>
        <begin position="1"/>
        <end position="33"/>
    </location>
</feature>
<gene>
    <name evidence="6" type="ORF">E3P90_02783</name>
</gene>
<dbReference type="PANTHER" id="PTHR13326">
    <property type="entry name" value="TRNA PSEUDOURIDINE SYNTHASE D"/>
    <property type="match status" value="1"/>
</dbReference>
<keyword evidence="2" id="KW-0819">tRNA processing</keyword>
<dbReference type="InterPro" id="IPR042214">
    <property type="entry name" value="TruD_catalytic"/>
</dbReference>
<dbReference type="Proteomes" id="UP000306954">
    <property type="component" value="Unassembled WGS sequence"/>
</dbReference>
<dbReference type="OMA" id="CTSHDSG"/>
<evidence type="ECO:0000256" key="2">
    <source>
        <dbReference type="ARBA" id="ARBA00022694"/>
    </source>
</evidence>
<dbReference type="InterPro" id="IPR011760">
    <property type="entry name" value="PsdUridine_synth_TruD_insert"/>
</dbReference>
<dbReference type="OrthoDB" id="447290at2759"/>
<dbReference type="AlphaFoldDB" id="A0A4T0I416"/>
<dbReference type="GO" id="GO:0008033">
    <property type="term" value="P:tRNA processing"/>
    <property type="evidence" value="ECO:0007669"/>
    <property type="project" value="UniProtKB-KW"/>
</dbReference>
<evidence type="ECO:0000256" key="1">
    <source>
        <dbReference type="ARBA" id="ARBA00007953"/>
    </source>
</evidence>